<protein>
    <submittedName>
        <fullName evidence="1">Protein tyrosine serine phosphatase</fullName>
    </submittedName>
</protein>
<organism evidence="1 2">
    <name type="scientific">Ligilactobacillus araffinosus DSM 20653</name>
    <dbReference type="NCBI Taxonomy" id="1423820"/>
    <lineage>
        <taxon>Bacteria</taxon>
        <taxon>Bacillati</taxon>
        <taxon>Bacillota</taxon>
        <taxon>Bacilli</taxon>
        <taxon>Lactobacillales</taxon>
        <taxon>Lactobacillaceae</taxon>
        <taxon>Ligilactobacillus</taxon>
    </lineage>
</organism>
<dbReference type="Proteomes" id="UP000051291">
    <property type="component" value="Unassembled WGS sequence"/>
</dbReference>
<accession>A0A0R1ZD41</accession>
<evidence type="ECO:0000313" key="2">
    <source>
        <dbReference type="Proteomes" id="UP000051291"/>
    </source>
</evidence>
<dbReference type="InterPro" id="IPR026893">
    <property type="entry name" value="Tyr/Ser_Pase_IphP-type"/>
</dbReference>
<dbReference type="GO" id="GO:0004721">
    <property type="term" value="F:phosphoprotein phosphatase activity"/>
    <property type="evidence" value="ECO:0007669"/>
    <property type="project" value="InterPro"/>
</dbReference>
<dbReference type="InterPro" id="IPR016130">
    <property type="entry name" value="Tyr_Pase_AS"/>
</dbReference>
<dbReference type="Pfam" id="PF13350">
    <property type="entry name" value="Y_phosphatase3"/>
    <property type="match status" value="1"/>
</dbReference>
<dbReference type="SUPFAM" id="SSF52799">
    <property type="entry name" value="(Phosphotyrosine protein) phosphatases II"/>
    <property type="match status" value="1"/>
</dbReference>
<dbReference type="InterPro" id="IPR029021">
    <property type="entry name" value="Prot-tyrosine_phosphatase-like"/>
</dbReference>
<sequence length="264" mass="30154">MEQHLLEIKNGFNFRDIGGYPTIDGKMIKMHKAVRSGMLNPLSDDDLNYLNEYGIRVDVDFRSPSEQEEYPDKVPSMAKYVNDSVFPADETNSTAKNQMRKQAFKEDPEAGYHDMLNSYKDIVLAPSAQHAYRIFFDELLANSTDDEAVLFHCTAGKDRTGMGAVYLMTILGVPDEIIREDYLSSNKHLALNQQNKQKLYHDLGPIFLKNVEALTHVYDEYLDTALNVICAEAGNVRNYVEQVLKVTPQQQRDLKQIYLTDSEQ</sequence>
<comment type="caution">
    <text evidence="1">The sequence shown here is derived from an EMBL/GenBank/DDBJ whole genome shotgun (WGS) entry which is preliminary data.</text>
</comment>
<proteinExistence type="predicted"/>
<dbReference type="STRING" id="1423820.FC64_GL000296"/>
<evidence type="ECO:0000313" key="1">
    <source>
        <dbReference type="EMBL" id="KRM52744.1"/>
    </source>
</evidence>
<name>A0A0R1ZD41_9LACO</name>
<gene>
    <name evidence="1" type="ORF">FC64_GL000296</name>
</gene>
<dbReference type="Gene3D" id="3.90.190.10">
    <property type="entry name" value="Protein tyrosine phosphatase superfamily"/>
    <property type="match status" value="1"/>
</dbReference>
<dbReference type="RefSeq" id="WP_057906444.1">
    <property type="nucleotide sequence ID" value="NZ_AYYZ01000015.1"/>
</dbReference>
<keyword evidence="2" id="KW-1185">Reference proteome</keyword>
<dbReference type="EMBL" id="AYYZ01000015">
    <property type="protein sequence ID" value="KRM52744.1"/>
    <property type="molecule type" value="Genomic_DNA"/>
</dbReference>
<dbReference type="PROSITE" id="PS00383">
    <property type="entry name" value="TYR_PHOSPHATASE_1"/>
    <property type="match status" value="1"/>
</dbReference>
<dbReference type="AlphaFoldDB" id="A0A0R1ZD41"/>
<dbReference type="PATRIC" id="fig|1423820.4.peg.297"/>
<reference evidence="1 2" key="1">
    <citation type="journal article" date="2015" name="Genome Announc.">
        <title>Expanding the biotechnology potential of lactobacilli through comparative genomics of 213 strains and associated genera.</title>
        <authorList>
            <person name="Sun Z."/>
            <person name="Harris H.M."/>
            <person name="McCann A."/>
            <person name="Guo C."/>
            <person name="Argimon S."/>
            <person name="Zhang W."/>
            <person name="Yang X."/>
            <person name="Jeffery I.B."/>
            <person name="Cooney J.C."/>
            <person name="Kagawa T.F."/>
            <person name="Liu W."/>
            <person name="Song Y."/>
            <person name="Salvetti E."/>
            <person name="Wrobel A."/>
            <person name="Rasinkangas P."/>
            <person name="Parkhill J."/>
            <person name="Rea M.C."/>
            <person name="O'Sullivan O."/>
            <person name="Ritari J."/>
            <person name="Douillard F.P."/>
            <person name="Paul Ross R."/>
            <person name="Yang R."/>
            <person name="Briner A.E."/>
            <person name="Felis G.E."/>
            <person name="de Vos W.M."/>
            <person name="Barrangou R."/>
            <person name="Klaenhammer T.R."/>
            <person name="Caufield P.W."/>
            <person name="Cui Y."/>
            <person name="Zhang H."/>
            <person name="O'Toole P.W."/>
        </authorList>
    </citation>
    <scope>NUCLEOTIDE SEQUENCE [LARGE SCALE GENOMIC DNA]</scope>
    <source>
        <strain evidence="1 2">DSM 20653</strain>
    </source>
</reference>